<dbReference type="InterPro" id="IPR011650">
    <property type="entry name" value="Peptidase_M20_dimer"/>
</dbReference>
<evidence type="ECO:0000256" key="1">
    <source>
        <dbReference type="ARBA" id="ARBA00009692"/>
    </source>
</evidence>
<feature type="region of interest" description="Disordered" evidence="10">
    <location>
        <begin position="418"/>
        <end position="437"/>
    </location>
</feature>
<evidence type="ECO:0000256" key="5">
    <source>
        <dbReference type="ARBA" id="ARBA00022833"/>
    </source>
</evidence>
<feature type="active site" description="Proton acceptor" evidence="8">
    <location>
        <position position="183"/>
    </location>
</feature>
<feature type="binding site" evidence="9">
    <location>
        <position position="149"/>
    </location>
    <ligand>
        <name>Zn(2+)</name>
        <dbReference type="ChEBI" id="CHEBI:29105"/>
        <label>1</label>
    </ligand>
</feature>
<name>A0A563TY81_9SPHI</name>
<evidence type="ECO:0000259" key="11">
    <source>
        <dbReference type="Pfam" id="PF07687"/>
    </source>
</evidence>
<evidence type="ECO:0000256" key="10">
    <source>
        <dbReference type="SAM" id="MobiDB-lite"/>
    </source>
</evidence>
<feature type="binding site" evidence="9">
    <location>
        <position position="206"/>
    </location>
    <ligand>
        <name>Zn(2+)</name>
        <dbReference type="ChEBI" id="CHEBI:29105"/>
        <label>1</label>
    </ligand>
</feature>
<proteinExistence type="inferred from homology"/>
<comment type="caution">
    <text evidence="12">The sequence shown here is derived from an EMBL/GenBank/DDBJ whole genome shotgun (WGS) entry which is preliminary data.</text>
</comment>
<dbReference type="PROSITE" id="PS00759">
    <property type="entry name" value="ARGE_DAPE_CPG2_2"/>
    <property type="match status" value="1"/>
</dbReference>
<dbReference type="PIRSF" id="PIRSF037215">
    <property type="entry name" value="Peptidase_M20B"/>
    <property type="match status" value="1"/>
</dbReference>
<evidence type="ECO:0000256" key="9">
    <source>
        <dbReference type="PIRSR" id="PIRSR037215-2"/>
    </source>
</evidence>
<dbReference type="SUPFAM" id="SSF53187">
    <property type="entry name" value="Zn-dependent exopeptidases"/>
    <property type="match status" value="1"/>
</dbReference>
<dbReference type="GO" id="GO:0006518">
    <property type="term" value="P:peptide metabolic process"/>
    <property type="evidence" value="ECO:0007669"/>
    <property type="project" value="InterPro"/>
</dbReference>
<dbReference type="PANTHER" id="PTHR42994">
    <property type="entry name" value="PEPTIDASE T"/>
    <property type="match status" value="1"/>
</dbReference>
<evidence type="ECO:0000313" key="13">
    <source>
        <dbReference type="Proteomes" id="UP000318010"/>
    </source>
</evidence>
<dbReference type="Proteomes" id="UP000318010">
    <property type="component" value="Unassembled WGS sequence"/>
</dbReference>
<keyword evidence="6" id="KW-0482">Metalloprotease</keyword>
<dbReference type="Gene3D" id="3.30.70.360">
    <property type="match status" value="1"/>
</dbReference>
<evidence type="ECO:0000256" key="7">
    <source>
        <dbReference type="NCBIfam" id="TIGR01882"/>
    </source>
</evidence>
<dbReference type="GO" id="GO:0005829">
    <property type="term" value="C:cytosol"/>
    <property type="evidence" value="ECO:0007669"/>
    <property type="project" value="TreeGrafter"/>
</dbReference>
<evidence type="ECO:0000256" key="3">
    <source>
        <dbReference type="ARBA" id="ARBA00022723"/>
    </source>
</evidence>
<accession>A0A563TY81</accession>
<dbReference type="GO" id="GO:0008237">
    <property type="term" value="F:metallopeptidase activity"/>
    <property type="evidence" value="ECO:0007669"/>
    <property type="project" value="UniProtKB-KW"/>
</dbReference>
<comment type="similarity">
    <text evidence="1">Belongs to the peptidase M20B family.</text>
</comment>
<dbReference type="RefSeq" id="WP_146273173.1">
    <property type="nucleotide sequence ID" value="NZ_VOEI01000007.1"/>
</dbReference>
<dbReference type="InterPro" id="IPR002933">
    <property type="entry name" value="Peptidase_M20"/>
</dbReference>
<dbReference type="InterPro" id="IPR001261">
    <property type="entry name" value="ArgE/DapE_CS"/>
</dbReference>
<keyword evidence="13" id="KW-1185">Reference proteome</keyword>
<dbReference type="NCBIfam" id="TIGR01882">
    <property type="entry name" value="peptidase-T"/>
    <property type="match status" value="1"/>
</dbReference>
<keyword evidence="3 9" id="KW-0479">Metal-binding</keyword>
<keyword evidence="5 9" id="KW-0862">Zinc</keyword>
<dbReference type="NCBIfam" id="NF003976">
    <property type="entry name" value="PRK05469.1"/>
    <property type="match status" value="1"/>
</dbReference>
<dbReference type="GO" id="GO:0006508">
    <property type="term" value="P:proteolysis"/>
    <property type="evidence" value="ECO:0007669"/>
    <property type="project" value="UniProtKB-UniRule"/>
</dbReference>
<dbReference type="InterPro" id="IPR010161">
    <property type="entry name" value="Peptidase_M20B"/>
</dbReference>
<dbReference type="EMBL" id="VOEI01000007">
    <property type="protein sequence ID" value="TWR24296.1"/>
    <property type="molecule type" value="Genomic_DNA"/>
</dbReference>
<feature type="domain" description="Peptidase M20 dimerisation" evidence="11">
    <location>
        <begin position="216"/>
        <end position="313"/>
    </location>
</feature>
<comment type="cofactor">
    <cofactor evidence="9">
        <name>Zn(2+)</name>
        <dbReference type="ChEBI" id="CHEBI:29105"/>
    </cofactor>
    <text evidence="9">Binds 2 Zn(2+) ions per subunit.</text>
</comment>
<feature type="binding site" evidence="9">
    <location>
        <position position="388"/>
    </location>
    <ligand>
        <name>Zn(2+)</name>
        <dbReference type="ChEBI" id="CHEBI:29105"/>
        <label>2</label>
    </ligand>
</feature>
<keyword evidence="2" id="KW-0645">Protease</keyword>
<protein>
    <recommendedName>
        <fullName evidence="7">Peptidase T</fullName>
        <ecNumber evidence="7">3.4.11.4</ecNumber>
    </recommendedName>
</protein>
<reference evidence="12 13" key="1">
    <citation type="submission" date="2019-07" db="EMBL/GenBank/DDBJ databases">
        <authorList>
            <person name="Kim J."/>
        </authorList>
    </citation>
    <scope>NUCLEOTIDE SEQUENCE [LARGE SCALE GENOMIC DNA]</scope>
    <source>
        <strain evidence="12 13">MJ1a</strain>
    </source>
</reference>
<keyword evidence="12" id="KW-0031">Aminopeptidase</keyword>
<dbReference type="InterPro" id="IPR036264">
    <property type="entry name" value="Bact_exopeptidase_dim_dom"/>
</dbReference>
<evidence type="ECO:0000256" key="8">
    <source>
        <dbReference type="PIRSR" id="PIRSR037215-1"/>
    </source>
</evidence>
<evidence type="ECO:0000256" key="6">
    <source>
        <dbReference type="ARBA" id="ARBA00023049"/>
    </source>
</evidence>
<sequence>MDLNASLGFTVTERFLDYVKIDTQSDPNSNSTPSTEKQKDLGRVLVKELLDMGVNDAHLDEYGYVYATIPANTDKAGVPVICFCSHMDTAPDCSGTGVKPIVHSNYQGEDIILPDDKIQVLKMSEHPDLKNQIGNDIITASGTTLLGADNKAGVAEIMDACYQLVNHPEIKHGTIKILFTPDEEIGRGVDKADIAKIGAFACYTMDGESAGNMENETFSADGARLTINGVSSHPGFAKGKMESAIKIAGQIIAALPDDLSPEHTEEMQGFIHPVDFGGHVETATIDFIIRDFEDANLPKHADVIRKVADEVLKRFPNSTYTLETYEQYRNMKHVLAQNPQIVEYGMEAIRRAGLEAKLCSIRGGTDGSRLSFMGLPSPNIFAGEHAFHSKQEWVSVQDMQKAVETILHLCAVWEENSASQPPEGESRIIPFKKQKAD</sequence>
<dbReference type="NCBIfam" id="NF009920">
    <property type="entry name" value="PRK13381.1"/>
    <property type="match status" value="1"/>
</dbReference>
<organism evidence="12 13">
    <name type="scientific">Mucilaginibacter achroorhodeus</name>
    <dbReference type="NCBI Taxonomy" id="2599294"/>
    <lineage>
        <taxon>Bacteria</taxon>
        <taxon>Pseudomonadati</taxon>
        <taxon>Bacteroidota</taxon>
        <taxon>Sphingobacteriia</taxon>
        <taxon>Sphingobacteriales</taxon>
        <taxon>Sphingobacteriaceae</taxon>
        <taxon>Mucilaginibacter</taxon>
    </lineage>
</organism>
<dbReference type="GO" id="GO:0045148">
    <property type="term" value="F:tripeptide aminopeptidase activity"/>
    <property type="evidence" value="ECO:0007669"/>
    <property type="project" value="UniProtKB-UniRule"/>
</dbReference>
<dbReference type="OrthoDB" id="9804934at2"/>
<feature type="binding site" evidence="9">
    <location>
        <position position="184"/>
    </location>
    <ligand>
        <name>Zn(2+)</name>
        <dbReference type="ChEBI" id="CHEBI:29105"/>
        <label>2</label>
    </ligand>
</feature>
<dbReference type="AlphaFoldDB" id="A0A563TY81"/>
<evidence type="ECO:0000313" key="12">
    <source>
        <dbReference type="EMBL" id="TWR24296.1"/>
    </source>
</evidence>
<dbReference type="Gene3D" id="3.40.630.10">
    <property type="entry name" value="Zn peptidases"/>
    <property type="match status" value="1"/>
</dbReference>
<feature type="active site" evidence="8">
    <location>
        <position position="88"/>
    </location>
</feature>
<keyword evidence="4 12" id="KW-0378">Hydrolase</keyword>
<feature type="binding site" evidence="9">
    <location>
        <position position="86"/>
    </location>
    <ligand>
        <name>Zn(2+)</name>
        <dbReference type="ChEBI" id="CHEBI:29105"/>
        <label>1</label>
    </ligand>
</feature>
<evidence type="ECO:0000256" key="4">
    <source>
        <dbReference type="ARBA" id="ARBA00022801"/>
    </source>
</evidence>
<dbReference type="SUPFAM" id="SSF55031">
    <property type="entry name" value="Bacterial exopeptidase dimerisation domain"/>
    <property type="match status" value="1"/>
</dbReference>
<dbReference type="Pfam" id="PF01546">
    <property type="entry name" value="Peptidase_M20"/>
    <property type="match status" value="1"/>
</dbReference>
<gene>
    <name evidence="12" type="primary">pepT</name>
    <name evidence="12" type="ORF">FPZ42_17610</name>
</gene>
<dbReference type="EC" id="3.4.11.4" evidence="7"/>
<dbReference type="PANTHER" id="PTHR42994:SF1">
    <property type="entry name" value="PEPTIDASE T"/>
    <property type="match status" value="1"/>
</dbReference>
<feature type="binding site" evidence="9">
    <location>
        <position position="149"/>
    </location>
    <ligand>
        <name>Zn(2+)</name>
        <dbReference type="ChEBI" id="CHEBI:29105"/>
        <label>2</label>
    </ligand>
</feature>
<dbReference type="Pfam" id="PF07687">
    <property type="entry name" value="M20_dimer"/>
    <property type="match status" value="1"/>
</dbReference>
<evidence type="ECO:0000256" key="2">
    <source>
        <dbReference type="ARBA" id="ARBA00022670"/>
    </source>
</evidence>
<dbReference type="GO" id="GO:0008270">
    <property type="term" value="F:zinc ion binding"/>
    <property type="evidence" value="ECO:0007669"/>
    <property type="project" value="InterPro"/>
</dbReference>